<dbReference type="EMBL" id="FNVR01000001">
    <property type="protein sequence ID" value="SEF41185.1"/>
    <property type="molecule type" value="Genomic_DNA"/>
</dbReference>
<protein>
    <submittedName>
        <fullName evidence="1">DeoR-like helix-turn-helix domain-containing protein</fullName>
    </submittedName>
</protein>
<accession>A0A1H5RS99</accession>
<proteinExistence type="predicted"/>
<dbReference type="SUPFAM" id="SSF46785">
    <property type="entry name" value="Winged helix' DNA-binding domain"/>
    <property type="match status" value="1"/>
</dbReference>
<dbReference type="RefSeq" id="WP_103922827.1">
    <property type="nucleotide sequence ID" value="NZ_FNVR01000001.1"/>
</dbReference>
<name>A0A1H5RS99_9BACT</name>
<keyword evidence="2" id="KW-1185">Reference proteome</keyword>
<dbReference type="AlphaFoldDB" id="A0A1H5RS99"/>
<sequence length="172" mass="19432">MLESLITSKTRLRLLIKFFVNSQNHSHLRGLADEFGESTNAIRKELNNLTGAGILIKHSDKNKIEYQANIRHPFYTNIRDIIRKYLGLDMLLEQILERMGEVEQVVLTGDIARGSDTGTIDVLVTGANLNDDYINYLTNRLEQLIERKVVFTLATGRISSGGLILFDREAGI</sequence>
<evidence type="ECO:0000313" key="1">
    <source>
        <dbReference type="EMBL" id="SEF41185.1"/>
    </source>
</evidence>
<dbReference type="InterPro" id="IPR036390">
    <property type="entry name" value="WH_DNA-bd_sf"/>
</dbReference>
<gene>
    <name evidence="1" type="ORF">SAMN03080598_00084</name>
</gene>
<dbReference type="OrthoDB" id="9793352at2"/>
<dbReference type="STRING" id="1120964.GCA_001313265_00066"/>
<reference evidence="2" key="1">
    <citation type="submission" date="2016-10" db="EMBL/GenBank/DDBJ databases">
        <authorList>
            <person name="Varghese N."/>
            <person name="Submissions S."/>
        </authorList>
    </citation>
    <scope>NUCLEOTIDE SEQUENCE [LARGE SCALE GENOMIC DNA]</scope>
    <source>
        <strain evidence="2">DSM 17298</strain>
    </source>
</reference>
<dbReference type="Proteomes" id="UP000236736">
    <property type="component" value="Unassembled WGS sequence"/>
</dbReference>
<evidence type="ECO:0000313" key="2">
    <source>
        <dbReference type="Proteomes" id="UP000236736"/>
    </source>
</evidence>
<organism evidence="1 2">
    <name type="scientific">Algoriphagus boritolerans DSM 17298 = JCM 18970</name>
    <dbReference type="NCBI Taxonomy" id="1120964"/>
    <lineage>
        <taxon>Bacteria</taxon>
        <taxon>Pseudomonadati</taxon>
        <taxon>Bacteroidota</taxon>
        <taxon>Cytophagia</taxon>
        <taxon>Cytophagales</taxon>
        <taxon>Cyclobacteriaceae</taxon>
        <taxon>Algoriphagus</taxon>
    </lineage>
</organism>